<feature type="compositionally biased region" description="Basic and acidic residues" evidence="1">
    <location>
        <begin position="175"/>
        <end position="184"/>
    </location>
</feature>
<proteinExistence type="predicted"/>
<reference evidence="2" key="1">
    <citation type="journal article" date="2020" name="Stud. Mycol.">
        <title>101 Dothideomycetes genomes: a test case for predicting lifestyles and emergence of pathogens.</title>
        <authorList>
            <person name="Haridas S."/>
            <person name="Albert R."/>
            <person name="Binder M."/>
            <person name="Bloem J."/>
            <person name="Labutti K."/>
            <person name="Salamov A."/>
            <person name="Andreopoulos B."/>
            <person name="Baker S."/>
            <person name="Barry K."/>
            <person name="Bills G."/>
            <person name="Bluhm B."/>
            <person name="Cannon C."/>
            <person name="Castanera R."/>
            <person name="Culley D."/>
            <person name="Daum C."/>
            <person name="Ezra D."/>
            <person name="Gonzalez J."/>
            <person name="Henrissat B."/>
            <person name="Kuo A."/>
            <person name="Liang C."/>
            <person name="Lipzen A."/>
            <person name="Lutzoni F."/>
            <person name="Magnuson J."/>
            <person name="Mondo S."/>
            <person name="Nolan M."/>
            <person name="Ohm R."/>
            <person name="Pangilinan J."/>
            <person name="Park H.-J."/>
            <person name="Ramirez L."/>
            <person name="Alfaro M."/>
            <person name="Sun H."/>
            <person name="Tritt A."/>
            <person name="Yoshinaga Y."/>
            <person name="Zwiers L.-H."/>
            <person name="Turgeon B."/>
            <person name="Goodwin S."/>
            <person name="Spatafora J."/>
            <person name="Crous P."/>
            <person name="Grigoriev I."/>
        </authorList>
    </citation>
    <scope>NUCLEOTIDE SEQUENCE</scope>
    <source>
        <strain evidence="2">CBS 123094</strain>
    </source>
</reference>
<evidence type="ECO:0000256" key="1">
    <source>
        <dbReference type="SAM" id="MobiDB-lite"/>
    </source>
</evidence>
<accession>A0A6A5WB65</accession>
<name>A0A6A5WB65_9PLEO</name>
<dbReference type="Proteomes" id="UP000799779">
    <property type="component" value="Unassembled WGS sequence"/>
</dbReference>
<evidence type="ECO:0000313" key="3">
    <source>
        <dbReference type="Proteomes" id="UP000799779"/>
    </source>
</evidence>
<feature type="region of interest" description="Disordered" evidence="1">
    <location>
        <begin position="170"/>
        <end position="203"/>
    </location>
</feature>
<evidence type="ECO:0000313" key="2">
    <source>
        <dbReference type="EMBL" id="KAF1998019.1"/>
    </source>
</evidence>
<dbReference type="AlphaFoldDB" id="A0A6A5WB65"/>
<feature type="compositionally biased region" description="Polar residues" evidence="1">
    <location>
        <begin position="193"/>
        <end position="203"/>
    </location>
</feature>
<gene>
    <name evidence="2" type="ORF">P154DRAFT_604662</name>
</gene>
<sequence length="203" mass="21303">MQKSLSGLALLNIDEIAGAANEGGATSVSFHSPLAALRQSQRPDTCKAGHLAGHLAGGTRVNLMLPSLGRAVRPAPACRRDSRARLSAQRNWCQASRAWGVGGRRAGGILDSRVAGDSGRPWSESSDDVQAISPCRQWVSRALLSSSGSGPAAPTCAAGVWPSVAAELDGATLQRPRDDPDTMARAKAGRRSFLQQRSIRQAQ</sequence>
<dbReference type="EMBL" id="ML977607">
    <property type="protein sequence ID" value="KAF1998019.1"/>
    <property type="molecule type" value="Genomic_DNA"/>
</dbReference>
<organism evidence="2 3">
    <name type="scientific">Amniculicola lignicola CBS 123094</name>
    <dbReference type="NCBI Taxonomy" id="1392246"/>
    <lineage>
        <taxon>Eukaryota</taxon>
        <taxon>Fungi</taxon>
        <taxon>Dikarya</taxon>
        <taxon>Ascomycota</taxon>
        <taxon>Pezizomycotina</taxon>
        <taxon>Dothideomycetes</taxon>
        <taxon>Pleosporomycetidae</taxon>
        <taxon>Pleosporales</taxon>
        <taxon>Amniculicolaceae</taxon>
        <taxon>Amniculicola</taxon>
    </lineage>
</organism>
<protein>
    <submittedName>
        <fullName evidence="2">Uncharacterized protein</fullName>
    </submittedName>
</protein>
<keyword evidence="3" id="KW-1185">Reference proteome</keyword>